<evidence type="ECO:0000313" key="7">
    <source>
        <dbReference type="Proteomes" id="UP001174136"/>
    </source>
</evidence>
<feature type="region of interest" description="Disordered" evidence="3">
    <location>
        <begin position="1211"/>
        <end position="1300"/>
    </location>
</feature>
<feature type="coiled-coil region" evidence="2">
    <location>
        <begin position="1032"/>
        <end position="1084"/>
    </location>
</feature>
<feature type="compositionally biased region" description="Polar residues" evidence="3">
    <location>
        <begin position="1286"/>
        <end position="1298"/>
    </location>
</feature>
<dbReference type="PANTHER" id="PTHR18870">
    <property type="entry name" value="PROTEIN TAG-278-RELATED"/>
    <property type="match status" value="1"/>
</dbReference>
<gene>
    <name evidence="6" type="primary">FAM184A_0</name>
    <name evidence="6" type="ORF">N1851_000226</name>
</gene>
<accession>A0AA47NCE0</accession>
<evidence type="ECO:0000256" key="3">
    <source>
        <dbReference type="SAM" id="MobiDB-lite"/>
    </source>
</evidence>
<feature type="region of interest" description="Disordered" evidence="3">
    <location>
        <begin position="86"/>
        <end position="115"/>
    </location>
</feature>
<feature type="coiled-coil region" evidence="2">
    <location>
        <begin position="927"/>
        <end position="965"/>
    </location>
</feature>
<feature type="coiled-coil region" evidence="2">
    <location>
        <begin position="658"/>
        <end position="756"/>
    </location>
</feature>
<feature type="coiled-coil region" evidence="2">
    <location>
        <begin position="337"/>
        <end position="407"/>
    </location>
</feature>
<keyword evidence="1 2" id="KW-0175">Coiled coil</keyword>
<reference evidence="6" key="1">
    <citation type="journal article" date="2023" name="Front. Mar. Sci.">
        <title>A new Merluccius polli reference genome to investigate the effects of global change in West African waters.</title>
        <authorList>
            <person name="Mateo J.L."/>
            <person name="Blanco-Fernandez C."/>
            <person name="Garcia-Vazquez E."/>
            <person name="Machado-Schiaffino G."/>
        </authorList>
    </citation>
    <scope>NUCLEOTIDE SEQUENCE</scope>
    <source>
        <strain evidence="6">C29</strain>
        <tissue evidence="6">Fin</tissue>
    </source>
</reference>
<feature type="coiled-coil region" evidence="2">
    <location>
        <begin position="211"/>
        <end position="288"/>
    </location>
</feature>
<sequence>MVVSQGFRWAEVTCRVRWHVRLYCIGVIYTVGGNLLGETTGLAVQGRSPQEAELLQTALRFKLNSRDALRKRRRRRRRLSPTWVHISEQEEEEQEETAGQTGPGLLENLSSSSSSSSSPIIIIIVIILSIIIIILISIIVVVVVVKMATGSGWQQYYSPAGQPSSGPAKYGSGGSPSATAFQPGVAMEYTHDLHLKMSKKIAQLTKVIYALNTKNDEHEAAIATLKEAHEEEVQQILSETREKILQYKSKISDEMDLKRRIQSLEESMELHERMKRQALAEFESYRQQVEDMQLCTEAQHTQRVVSMSREVEEMRRSFEEKLQTFSQAQTQFEQEKRSTLEELKGQHRQEIQELLRSHQSQNANYSKDQEKLGQLHKAEVDSLSERVEELKQDKKRLVEEYEAKLTKAQAFYERELEAMKRAQQLSADNLLAWKRTEADLRREFQTQEAALQKTLGKLRAELVRVTEEARENREKSYKLQGSLAAAENSNKDLTKQLDEVKQDSEIVEIRQKEAECELEAARDRVQQQATEILLKASQIGSLQATQMTQEAAIRDLESERSRLKDKVVRMEEERGALQSKSQALEERHKQQIHALEKTLCEEKASYEKEVNNVRARYEEEAGHLKEGQARMLDDLSKKHRLSLESTLHCAKKDKECLLAELELQFEKERTSLEEQKTLLRQQLDELRAELTVKLTAANNEVCLLQQQVCQGEEAASTAEGHISTLKEAQDKLLEELDATRARLRETSNLLTALQGEMEMQKRHHEAKLITTREEEKLKMDKMALELELKWTETLRQECKKLREELREDHEEDKAAALAQLSKSKEHELGSARESWQRKVEDLLEQISLLKQSLEMQLSQSQSSLQQLQHQFSQEREHLRLQLDELQTEHQRRQQHLHETHCSALQDLEHARQHDLKDVEERLRHQHHVDLQSLREAHRQSIETLKQQSEQELQTLRFELEDEGKAMLASLRSELNHIHASAVEHMRQTHQQETTAAKLELESAMENSRIQEREMFARITELQDEVTRRKSHIAQLDHQIHTLNENISTLTKELEIKGKEVLRIRSEANQQIRAHEQELTKKHERDLVEMHGVHNRETQNMLSDFNKAQELLKDKISALQILLEGTEDKFRNRESRPEDLQVIAELKDMVTEREALVKKLVSDTDHMVPRQDDKKFYQLELVNRETNFNKVFNANPNVGVINPLIKQKRKNEKAAASRFSSSSNLRASEAAGMGSGMGSGPQPQTLPQPGRLEPIPNSPLHHLELNSSKPLPPPTPPTEPKKFMSPPESTDSPISSPDPQRQEWFAQYFSF</sequence>
<name>A0AA47NCE0_MERPO</name>
<keyword evidence="7" id="KW-1185">Reference proteome</keyword>
<evidence type="ECO:0000313" key="6">
    <source>
        <dbReference type="EMBL" id="KAK0156458.1"/>
    </source>
</evidence>
<feature type="coiled-coil region" evidence="2">
    <location>
        <begin position="448"/>
        <end position="616"/>
    </location>
</feature>
<dbReference type="Pfam" id="PF15665">
    <property type="entry name" value="FAM184"/>
    <property type="match status" value="1"/>
</dbReference>
<dbReference type="PANTHER" id="PTHR18870:SF7">
    <property type="entry name" value="PROTEIN FAM184A"/>
    <property type="match status" value="1"/>
</dbReference>
<evidence type="ECO:0000259" key="5">
    <source>
        <dbReference type="Pfam" id="PF15665"/>
    </source>
</evidence>
<proteinExistence type="predicted"/>
<dbReference type="InterPro" id="IPR039478">
    <property type="entry name" value="FAM184A/B_N"/>
</dbReference>
<evidence type="ECO:0000256" key="2">
    <source>
        <dbReference type="SAM" id="Coils"/>
    </source>
</evidence>
<evidence type="ECO:0000256" key="4">
    <source>
        <dbReference type="SAM" id="Phobius"/>
    </source>
</evidence>
<keyword evidence="4" id="KW-1133">Transmembrane helix</keyword>
<feature type="compositionally biased region" description="Low complexity" evidence="3">
    <location>
        <begin position="1213"/>
        <end position="1231"/>
    </location>
</feature>
<comment type="caution">
    <text evidence="6">The sequence shown here is derived from an EMBL/GenBank/DDBJ whole genome shotgun (WGS) entry which is preliminary data.</text>
</comment>
<feature type="coiled-coil region" evidence="2">
    <location>
        <begin position="791"/>
        <end position="895"/>
    </location>
</feature>
<dbReference type="EMBL" id="JAOPHQ010000006">
    <property type="protein sequence ID" value="KAK0156458.1"/>
    <property type="molecule type" value="Genomic_DNA"/>
</dbReference>
<dbReference type="Proteomes" id="UP001174136">
    <property type="component" value="Unassembled WGS sequence"/>
</dbReference>
<keyword evidence="4" id="KW-0812">Transmembrane</keyword>
<protein>
    <submittedName>
        <fullName evidence="6">Protein FAM184A</fullName>
    </submittedName>
</protein>
<evidence type="ECO:0000256" key="1">
    <source>
        <dbReference type="ARBA" id="ARBA00023054"/>
    </source>
</evidence>
<feature type="domain" description="Protein FAM184A/B N-terminal" evidence="5">
    <location>
        <begin position="207"/>
        <end position="417"/>
    </location>
</feature>
<feature type="transmembrane region" description="Helical" evidence="4">
    <location>
        <begin position="120"/>
        <end position="145"/>
    </location>
</feature>
<keyword evidence="4" id="KW-0472">Membrane</keyword>
<organism evidence="6 7">
    <name type="scientific">Merluccius polli</name>
    <name type="common">Benguela hake</name>
    <name type="synonym">Merluccius cadenati</name>
    <dbReference type="NCBI Taxonomy" id="89951"/>
    <lineage>
        <taxon>Eukaryota</taxon>
        <taxon>Metazoa</taxon>
        <taxon>Chordata</taxon>
        <taxon>Craniata</taxon>
        <taxon>Vertebrata</taxon>
        <taxon>Euteleostomi</taxon>
        <taxon>Actinopterygii</taxon>
        <taxon>Neopterygii</taxon>
        <taxon>Teleostei</taxon>
        <taxon>Neoteleostei</taxon>
        <taxon>Acanthomorphata</taxon>
        <taxon>Zeiogadaria</taxon>
        <taxon>Gadariae</taxon>
        <taxon>Gadiformes</taxon>
        <taxon>Gadoidei</taxon>
        <taxon>Merlucciidae</taxon>
        <taxon>Merluccius</taxon>
    </lineage>
</organism>